<protein>
    <recommendedName>
        <fullName evidence="3">DUF4145 domain-containing protein</fullName>
    </recommendedName>
</protein>
<sequence length="238" mass="28270">MMIDDQRFQLKIFLDKYFFELQHEGGGICELPVFDLYARDYLRFAEESLNKNSNYGLISCISNLKRAMDCQIDTFFYTINLYNSFQKRNLKFEKKLGLIEAIGLFGTRSLTKLNQIRNKMEHKYEVPKIQEIELYFELVEALVRSMELATMALNWNSQLDFSIYSGDTRIGYFNSEYNCGENEPFVTTQWSIENIEKKCFNVKIDDYIVFAYFFRIHLLLYQSQAIGSREYLLSRIEI</sequence>
<dbReference type="RefSeq" id="WP_229537226.1">
    <property type="nucleotide sequence ID" value="NZ_JAJHJB010000061.1"/>
</dbReference>
<evidence type="ECO:0000313" key="2">
    <source>
        <dbReference type="Proteomes" id="UP001165492"/>
    </source>
</evidence>
<evidence type="ECO:0000313" key="1">
    <source>
        <dbReference type="EMBL" id="MCC5468356.1"/>
    </source>
</evidence>
<gene>
    <name evidence="1" type="ORF">LMF89_23760</name>
</gene>
<comment type="caution">
    <text evidence="1">The sequence shown here is derived from an EMBL/GenBank/DDBJ whole genome shotgun (WGS) entry which is preliminary data.</text>
</comment>
<name>A0ABS8I0C5_9FIRM</name>
<proteinExistence type="predicted"/>
<reference evidence="1" key="1">
    <citation type="submission" date="2021-11" db="EMBL/GenBank/DDBJ databases">
        <title>Description of a new species Pelosinus isolated from the bottom sediments of Lake Baikal.</title>
        <authorList>
            <person name="Zakharyuk A."/>
        </authorList>
    </citation>
    <scope>NUCLEOTIDE SEQUENCE</scope>
    <source>
        <strain evidence="1">Bkl1</strain>
    </source>
</reference>
<dbReference type="EMBL" id="JAJHJB010000061">
    <property type="protein sequence ID" value="MCC5468356.1"/>
    <property type="molecule type" value="Genomic_DNA"/>
</dbReference>
<keyword evidence="2" id="KW-1185">Reference proteome</keyword>
<accession>A0ABS8I0C5</accession>
<dbReference type="Proteomes" id="UP001165492">
    <property type="component" value="Unassembled WGS sequence"/>
</dbReference>
<organism evidence="1 2">
    <name type="scientific">Pelosinus baikalensis</name>
    <dbReference type="NCBI Taxonomy" id="2892015"/>
    <lineage>
        <taxon>Bacteria</taxon>
        <taxon>Bacillati</taxon>
        <taxon>Bacillota</taxon>
        <taxon>Negativicutes</taxon>
        <taxon>Selenomonadales</taxon>
        <taxon>Sporomusaceae</taxon>
        <taxon>Pelosinus</taxon>
    </lineage>
</organism>
<evidence type="ECO:0008006" key="3">
    <source>
        <dbReference type="Google" id="ProtNLM"/>
    </source>
</evidence>